<evidence type="ECO:0000313" key="2">
    <source>
        <dbReference type="Proteomes" id="UP001187531"/>
    </source>
</evidence>
<comment type="caution">
    <text evidence="1">The sequence shown here is derived from an EMBL/GenBank/DDBJ whole genome shotgun (WGS) entry which is preliminary data.</text>
</comment>
<proteinExistence type="predicted"/>
<protein>
    <recommendedName>
        <fullName evidence="3">Endonuclease/exonuclease/phosphatase domain-containing protein</fullName>
    </recommendedName>
</protein>
<dbReference type="Proteomes" id="UP001187531">
    <property type="component" value="Unassembled WGS sequence"/>
</dbReference>
<evidence type="ECO:0008006" key="3">
    <source>
        <dbReference type="Google" id="ProtNLM"/>
    </source>
</evidence>
<reference evidence="1" key="1">
    <citation type="submission" date="2023-07" db="EMBL/GenBank/DDBJ databases">
        <title>Chromosome-level genome assembly of Artemia franciscana.</title>
        <authorList>
            <person name="Jo E."/>
        </authorList>
    </citation>
    <scope>NUCLEOTIDE SEQUENCE</scope>
    <source>
        <tissue evidence="1">Whole body</tissue>
    </source>
</reference>
<sequence>MTIKALGLESEVYGFFLKVEEDENIMGWMNLTGSIFTYDSITVNSNCLVSLLLDQQLLGQLSSEDIGEGQTLLWSGGTQRREGVHLVLNSFVRKALLSFTPISSRLLRARIDGKHKKVTFLTYYAPTDEAKDRDKDDFYAVLSSKASSVPPHDNLIVIGDFNSVVANSPCLYDAAFGPLTVDALRPISH</sequence>
<dbReference type="SUPFAM" id="SSF56219">
    <property type="entry name" value="DNase I-like"/>
    <property type="match status" value="1"/>
</dbReference>
<keyword evidence="2" id="KW-1185">Reference proteome</keyword>
<gene>
    <name evidence="1" type="ORF">QYM36_017933</name>
</gene>
<dbReference type="EMBL" id="JAVRJZ010000081">
    <property type="protein sequence ID" value="KAK2703633.1"/>
    <property type="molecule type" value="Genomic_DNA"/>
</dbReference>
<organism evidence="1 2">
    <name type="scientific">Artemia franciscana</name>
    <name type="common">Brine shrimp</name>
    <name type="synonym">Artemia sanfranciscana</name>
    <dbReference type="NCBI Taxonomy" id="6661"/>
    <lineage>
        <taxon>Eukaryota</taxon>
        <taxon>Metazoa</taxon>
        <taxon>Ecdysozoa</taxon>
        <taxon>Arthropoda</taxon>
        <taxon>Crustacea</taxon>
        <taxon>Branchiopoda</taxon>
        <taxon>Anostraca</taxon>
        <taxon>Artemiidae</taxon>
        <taxon>Artemia</taxon>
    </lineage>
</organism>
<accession>A0AA88KRU8</accession>
<dbReference type="Gene3D" id="3.60.10.10">
    <property type="entry name" value="Endonuclease/exonuclease/phosphatase"/>
    <property type="match status" value="1"/>
</dbReference>
<evidence type="ECO:0000313" key="1">
    <source>
        <dbReference type="EMBL" id="KAK2703633.1"/>
    </source>
</evidence>
<dbReference type="AlphaFoldDB" id="A0AA88KRU8"/>
<name>A0AA88KRU8_ARTSF</name>
<dbReference type="InterPro" id="IPR036691">
    <property type="entry name" value="Endo/exonu/phosph_ase_sf"/>
</dbReference>